<evidence type="ECO:0000256" key="6">
    <source>
        <dbReference type="ARBA" id="ARBA00023157"/>
    </source>
</evidence>
<comment type="catalytic activity">
    <reaction evidence="8">
        <text>2 R'C(R)SH + O2 = R'C(R)S-S(R)CR' + H2O2</text>
        <dbReference type="Rhea" id="RHEA:17357"/>
        <dbReference type="ChEBI" id="CHEBI:15379"/>
        <dbReference type="ChEBI" id="CHEBI:16240"/>
        <dbReference type="ChEBI" id="CHEBI:16520"/>
        <dbReference type="ChEBI" id="CHEBI:17412"/>
        <dbReference type="EC" id="1.8.3.2"/>
    </reaction>
</comment>
<keyword evidence="2 8" id="KW-0285">Flavoprotein</keyword>
<keyword evidence="8" id="KW-0472">Membrane</keyword>
<dbReference type="GO" id="GO:0005615">
    <property type="term" value="C:extracellular space"/>
    <property type="evidence" value="ECO:0007669"/>
    <property type="project" value="TreeGrafter"/>
</dbReference>
<evidence type="ECO:0000256" key="1">
    <source>
        <dbReference type="ARBA" id="ARBA00001974"/>
    </source>
</evidence>
<sequence length="522" mass="58542">MLRSLLAVAAMVGAVAGMGLTAMDAGKENGKPLFNESHPNITFLTDANFDTLVKNGGNGKPWLMDFYHPYCPHCRQFVPIFEEIAAYYKPLGIVNVGALSCMDYYQCSIYNVKGFPTLLLWNFDKKWLGENKRAVGEHTMDEVLGLVADQFRIQLYNETGTWPPEGKTHPPTTPPPTTLKPLWEESTLPANVTTRVHDAGAAFVFGLKGGVFVGRQMLDDDALDALKEWVRVVSLTFPGSTYRLIIRSLYEALLPVSLLTDLKWKAMVDAWQATSMVTFHAHPMVNEHGVTEEWMNLPSLFEGSGTKYAACELYTCGQWTLFHMMTMLNGHDVHGAHIPELAVAVVGAARRFVRHFFTCVPCRDHFLAANTLDTMQLLDKEAPSNKARALYLWLWKVHNGVNRRIRHYQWPKPIVCDKCSTNTSSDDAWVMPKVEAWLKASYGFESYIAEPKTQMRAVDNLDLSHEPAGQVAATSGPVLKVVRAQNLHVGADSDGPSFSLLWLYLFPIAIFGLYVLSQRRRR</sequence>
<feature type="signal peptide" evidence="9">
    <location>
        <begin position="1"/>
        <end position="17"/>
    </location>
</feature>
<dbReference type="STRING" id="695850.A0A067BXG7"/>
<dbReference type="GeneID" id="24133843"/>
<dbReference type="RefSeq" id="XP_012206274.1">
    <property type="nucleotide sequence ID" value="XM_012350884.1"/>
</dbReference>
<dbReference type="GO" id="GO:0000139">
    <property type="term" value="C:Golgi membrane"/>
    <property type="evidence" value="ECO:0007669"/>
    <property type="project" value="TreeGrafter"/>
</dbReference>
<dbReference type="GO" id="GO:0016971">
    <property type="term" value="F:flavin-dependent sulfhydryl oxidase activity"/>
    <property type="evidence" value="ECO:0007669"/>
    <property type="project" value="InterPro"/>
</dbReference>
<feature type="domain" description="ERV/ALR sulfhydryl oxidase" evidence="10">
    <location>
        <begin position="304"/>
        <end position="429"/>
    </location>
</feature>
<dbReference type="CDD" id="cd02961">
    <property type="entry name" value="PDI_a_family"/>
    <property type="match status" value="1"/>
</dbReference>
<dbReference type="InterPro" id="IPR039798">
    <property type="entry name" value="Sulfhydryl_oxidase"/>
</dbReference>
<dbReference type="PROSITE" id="PS51324">
    <property type="entry name" value="ERV_ALR"/>
    <property type="match status" value="1"/>
</dbReference>
<keyword evidence="3 9" id="KW-0732">Signal</keyword>
<evidence type="ECO:0000256" key="9">
    <source>
        <dbReference type="SAM" id="SignalP"/>
    </source>
</evidence>
<evidence type="ECO:0000313" key="12">
    <source>
        <dbReference type="EMBL" id="KDO22983.1"/>
    </source>
</evidence>
<dbReference type="AlphaFoldDB" id="A0A067BXG7"/>
<dbReference type="SUPFAM" id="SSF52833">
    <property type="entry name" value="Thioredoxin-like"/>
    <property type="match status" value="1"/>
</dbReference>
<dbReference type="PROSITE" id="PS00194">
    <property type="entry name" value="THIOREDOXIN_1"/>
    <property type="match status" value="1"/>
</dbReference>
<reference evidence="12 13" key="1">
    <citation type="journal article" date="2013" name="PLoS Genet.">
        <title>Distinctive expansion of potential virulence genes in the genome of the oomycete fish pathogen Saprolegnia parasitica.</title>
        <authorList>
            <person name="Jiang R.H."/>
            <person name="de Bruijn I."/>
            <person name="Haas B.J."/>
            <person name="Belmonte R."/>
            <person name="Lobach L."/>
            <person name="Christie J."/>
            <person name="van den Ackerveken G."/>
            <person name="Bottin A."/>
            <person name="Bulone V."/>
            <person name="Diaz-Moreno S.M."/>
            <person name="Dumas B."/>
            <person name="Fan L."/>
            <person name="Gaulin E."/>
            <person name="Govers F."/>
            <person name="Grenville-Briggs L.J."/>
            <person name="Horner N.R."/>
            <person name="Levin J.Z."/>
            <person name="Mammella M."/>
            <person name="Meijer H.J."/>
            <person name="Morris P."/>
            <person name="Nusbaum C."/>
            <person name="Oome S."/>
            <person name="Phillips A.J."/>
            <person name="van Rooyen D."/>
            <person name="Rzeszutek E."/>
            <person name="Saraiva M."/>
            <person name="Secombes C.J."/>
            <person name="Seidl M.F."/>
            <person name="Snel B."/>
            <person name="Stassen J.H."/>
            <person name="Sykes S."/>
            <person name="Tripathy S."/>
            <person name="van den Berg H."/>
            <person name="Vega-Arreguin J.C."/>
            <person name="Wawra S."/>
            <person name="Young S.K."/>
            <person name="Zeng Q."/>
            <person name="Dieguez-Uribeondo J."/>
            <person name="Russ C."/>
            <person name="Tyler B.M."/>
            <person name="van West P."/>
        </authorList>
    </citation>
    <scope>NUCLEOTIDE SEQUENCE [LARGE SCALE GENOMIC DNA]</scope>
    <source>
        <strain evidence="12 13">CBS 223.65</strain>
    </source>
</reference>
<organism evidence="12 13">
    <name type="scientific">Saprolegnia parasitica (strain CBS 223.65)</name>
    <dbReference type="NCBI Taxonomy" id="695850"/>
    <lineage>
        <taxon>Eukaryota</taxon>
        <taxon>Sar</taxon>
        <taxon>Stramenopiles</taxon>
        <taxon>Oomycota</taxon>
        <taxon>Saprolegniomycetes</taxon>
        <taxon>Saprolegniales</taxon>
        <taxon>Saprolegniaceae</taxon>
        <taxon>Saprolegnia</taxon>
    </lineage>
</organism>
<keyword evidence="6" id="KW-1015">Disulfide bond</keyword>
<dbReference type="GO" id="GO:0006457">
    <property type="term" value="P:protein folding"/>
    <property type="evidence" value="ECO:0007669"/>
    <property type="project" value="TreeGrafter"/>
</dbReference>
<accession>A0A067BXG7</accession>
<evidence type="ECO:0000256" key="3">
    <source>
        <dbReference type="ARBA" id="ARBA00022729"/>
    </source>
</evidence>
<dbReference type="Gene3D" id="1.20.120.310">
    <property type="entry name" value="ERV/ALR sulfhydryl oxidase domain"/>
    <property type="match status" value="1"/>
</dbReference>
<dbReference type="InterPro" id="IPR017905">
    <property type="entry name" value="ERV/ALR_sulphydryl_oxidase"/>
</dbReference>
<dbReference type="OrthoDB" id="59470at2759"/>
<feature type="domain" description="Thioredoxin" evidence="11">
    <location>
        <begin position="32"/>
        <end position="152"/>
    </location>
</feature>
<dbReference type="OMA" id="LKQGVFM"/>
<keyword evidence="4 8" id="KW-0274">FAD</keyword>
<dbReference type="InterPro" id="IPR017937">
    <property type="entry name" value="Thioredoxin_CS"/>
</dbReference>
<dbReference type="PANTHER" id="PTHR22897">
    <property type="entry name" value="QUIESCIN Q6-RELATED SULFHYDRYL OXIDASE"/>
    <property type="match status" value="1"/>
</dbReference>
<gene>
    <name evidence="12" type="ORF">SPRG_11830</name>
</gene>
<keyword evidence="8" id="KW-1133">Transmembrane helix</keyword>
<dbReference type="InterPro" id="IPR013766">
    <property type="entry name" value="Thioredoxin_domain"/>
</dbReference>
<dbReference type="Pfam" id="PF04777">
    <property type="entry name" value="Evr1_Alr"/>
    <property type="match status" value="1"/>
</dbReference>
<evidence type="ECO:0000256" key="2">
    <source>
        <dbReference type="ARBA" id="ARBA00022630"/>
    </source>
</evidence>
<dbReference type="EMBL" id="KK583259">
    <property type="protein sequence ID" value="KDO22983.1"/>
    <property type="molecule type" value="Genomic_DNA"/>
</dbReference>
<dbReference type="PANTHER" id="PTHR22897:SF8">
    <property type="entry name" value="SULFHYDRYL OXIDASE"/>
    <property type="match status" value="1"/>
</dbReference>
<dbReference type="KEGG" id="spar:SPRG_11830"/>
<keyword evidence="13" id="KW-1185">Reference proteome</keyword>
<dbReference type="Pfam" id="PF00085">
    <property type="entry name" value="Thioredoxin"/>
    <property type="match status" value="1"/>
</dbReference>
<dbReference type="InterPro" id="IPR036249">
    <property type="entry name" value="Thioredoxin-like_sf"/>
</dbReference>
<dbReference type="EC" id="1.8.3.2" evidence="8"/>
<evidence type="ECO:0000313" key="13">
    <source>
        <dbReference type="Proteomes" id="UP000030745"/>
    </source>
</evidence>
<evidence type="ECO:0000256" key="7">
    <source>
        <dbReference type="ARBA" id="ARBA00023180"/>
    </source>
</evidence>
<proteinExistence type="predicted"/>
<evidence type="ECO:0000259" key="10">
    <source>
        <dbReference type="PROSITE" id="PS51324"/>
    </source>
</evidence>
<evidence type="ECO:0000259" key="11">
    <source>
        <dbReference type="PROSITE" id="PS51352"/>
    </source>
</evidence>
<dbReference type="SUPFAM" id="SSF69000">
    <property type="entry name" value="FAD-dependent thiol oxidase"/>
    <property type="match status" value="1"/>
</dbReference>
<name>A0A067BXG7_SAPPC</name>
<keyword evidence="8" id="KW-0812">Transmembrane</keyword>
<protein>
    <recommendedName>
        <fullName evidence="8">Sulfhydryl oxidase</fullName>
        <ecNumber evidence="8">1.8.3.2</ecNumber>
    </recommendedName>
</protein>
<feature type="transmembrane region" description="Helical" evidence="8">
    <location>
        <begin position="498"/>
        <end position="516"/>
    </location>
</feature>
<dbReference type="GO" id="GO:0003756">
    <property type="term" value="F:protein disulfide isomerase activity"/>
    <property type="evidence" value="ECO:0007669"/>
    <property type="project" value="TreeGrafter"/>
</dbReference>
<evidence type="ECO:0000256" key="8">
    <source>
        <dbReference type="RuleBase" id="RU371123"/>
    </source>
</evidence>
<feature type="chain" id="PRO_5001637999" description="Sulfhydryl oxidase" evidence="9">
    <location>
        <begin position="18"/>
        <end position="522"/>
    </location>
</feature>
<evidence type="ECO:0000256" key="5">
    <source>
        <dbReference type="ARBA" id="ARBA00023002"/>
    </source>
</evidence>
<dbReference type="PROSITE" id="PS51352">
    <property type="entry name" value="THIOREDOXIN_2"/>
    <property type="match status" value="1"/>
</dbReference>
<dbReference type="InterPro" id="IPR036774">
    <property type="entry name" value="ERV/ALR_sulphydryl_oxid_sf"/>
</dbReference>
<dbReference type="Gene3D" id="3.40.30.10">
    <property type="entry name" value="Glutaredoxin"/>
    <property type="match status" value="1"/>
</dbReference>
<comment type="cofactor">
    <cofactor evidence="1 8">
        <name>FAD</name>
        <dbReference type="ChEBI" id="CHEBI:57692"/>
    </cofactor>
</comment>
<dbReference type="Proteomes" id="UP000030745">
    <property type="component" value="Unassembled WGS sequence"/>
</dbReference>
<evidence type="ECO:0000256" key="4">
    <source>
        <dbReference type="ARBA" id="ARBA00022827"/>
    </source>
</evidence>
<keyword evidence="7" id="KW-0325">Glycoprotein</keyword>
<keyword evidence="5 8" id="KW-0560">Oxidoreductase</keyword>
<dbReference type="VEuPathDB" id="FungiDB:SPRG_11830"/>